<dbReference type="Pfam" id="PF05383">
    <property type="entry name" value="La"/>
    <property type="match status" value="1"/>
</dbReference>
<feature type="compositionally biased region" description="Low complexity" evidence="3">
    <location>
        <begin position="1"/>
        <end position="30"/>
    </location>
</feature>
<feature type="region of interest" description="Disordered" evidence="3">
    <location>
        <begin position="332"/>
        <end position="375"/>
    </location>
</feature>
<feature type="compositionally biased region" description="Polar residues" evidence="3">
    <location>
        <begin position="96"/>
        <end position="150"/>
    </location>
</feature>
<protein>
    <recommendedName>
        <fullName evidence="4">HTH La-type RNA-binding domain-containing protein</fullName>
    </recommendedName>
</protein>
<feature type="compositionally biased region" description="Polar residues" evidence="3">
    <location>
        <begin position="354"/>
        <end position="366"/>
    </location>
</feature>
<dbReference type="AlphaFoldDB" id="A0AAV7F7N4"/>
<feature type="compositionally biased region" description="Low complexity" evidence="3">
    <location>
        <begin position="213"/>
        <end position="230"/>
    </location>
</feature>
<feature type="region of interest" description="Disordered" evidence="3">
    <location>
        <begin position="1"/>
        <end position="64"/>
    </location>
</feature>
<dbReference type="PANTHER" id="PTHR22792">
    <property type="entry name" value="LUPUS LA PROTEIN-RELATED"/>
    <property type="match status" value="1"/>
</dbReference>
<feature type="region of interest" description="Disordered" evidence="3">
    <location>
        <begin position="501"/>
        <end position="529"/>
    </location>
</feature>
<dbReference type="SMART" id="SM00715">
    <property type="entry name" value="LA"/>
    <property type="match status" value="1"/>
</dbReference>
<reference evidence="5 6" key="1">
    <citation type="submission" date="2021-07" db="EMBL/GenBank/DDBJ databases">
        <title>The Aristolochia fimbriata genome: insights into angiosperm evolution, floral development and chemical biosynthesis.</title>
        <authorList>
            <person name="Jiao Y."/>
        </authorList>
    </citation>
    <scope>NUCLEOTIDE SEQUENCE [LARGE SCALE GENOMIC DNA]</scope>
    <source>
        <strain evidence="5">IBCAS-2021</strain>
        <tissue evidence="5">Leaf</tissue>
    </source>
</reference>
<gene>
    <name evidence="5" type="ORF">H6P81_001611</name>
</gene>
<feature type="region of interest" description="Disordered" evidence="3">
    <location>
        <begin position="93"/>
        <end position="232"/>
    </location>
</feature>
<name>A0AAV7F7N4_ARIFI</name>
<evidence type="ECO:0000313" key="6">
    <source>
        <dbReference type="Proteomes" id="UP000825729"/>
    </source>
</evidence>
<feature type="domain" description="HTH La-type RNA-binding" evidence="4">
    <location>
        <begin position="381"/>
        <end position="470"/>
    </location>
</feature>
<dbReference type="InterPro" id="IPR036388">
    <property type="entry name" value="WH-like_DNA-bd_sf"/>
</dbReference>
<dbReference type="PROSITE" id="PS50961">
    <property type="entry name" value="HTH_LA"/>
    <property type="match status" value="1"/>
</dbReference>
<evidence type="ECO:0000256" key="1">
    <source>
        <dbReference type="ARBA" id="ARBA00022884"/>
    </source>
</evidence>
<dbReference type="EMBL" id="JAINDJ010000002">
    <property type="protein sequence ID" value="KAG9457103.1"/>
    <property type="molecule type" value="Genomic_DNA"/>
</dbReference>
<feature type="compositionally biased region" description="Low complexity" evidence="3">
    <location>
        <begin position="151"/>
        <end position="164"/>
    </location>
</feature>
<evidence type="ECO:0000313" key="5">
    <source>
        <dbReference type="EMBL" id="KAG9457103.1"/>
    </source>
</evidence>
<dbReference type="CDD" id="cd07323">
    <property type="entry name" value="LAM"/>
    <property type="match status" value="1"/>
</dbReference>
<keyword evidence="1 2" id="KW-0694">RNA-binding</keyword>
<feature type="compositionally biased region" description="Basic residues" evidence="3">
    <location>
        <begin position="187"/>
        <end position="198"/>
    </location>
</feature>
<evidence type="ECO:0000256" key="3">
    <source>
        <dbReference type="SAM" id="MobiDB-lite"/>
    </source>
</evidence>
<feature type="compositionally biased region" description="Basic and acidic residues" evidence="3">
    <location>
        <begin position="518"/>
        <end position="529"/>
    </location>
</feature>
<keyword evidence="6" id="KW-1185">Reference proteome</keyword>
<dbReference type="GO" id="GO:0003723">
    <property type="term" value="F:RNA binding"/>
    <property type="evidence" value="ECO:0007669"/>
    <property type="project" value="UniProtKB-UniRule"/>
</dbReference>
<organism evidence="5 6">
    <name type="scientific">Aristolochia fimbriata</name>
    <name type="common">White veined hardy Dutchman's pipe vine</name>
    <dbReference type="NCBI Taxonomy" id="158543"/>
    <lineage>
        <taxon>Eukaryota</taxon>
        <taxon>Viridiplantae</taxon>
        <taxon>Streptophyta</taxon>
        <taxon>Embryophyta</taxon>
        <taxon>Tracheophyta</taxon>
        <taxon>Spermatophyta</taxon>
        <taxon>Magnoliopsida</taxon>
        <taxon>Magnoliidae</taxon>
        <taxon>Piperales</taxon>
        <taxon>Aristolochiaceae</taxon>
        <taxon>Aristolochia</taxon>
    </lineage>
</organism>
<sequence>MIGRSSPSSSPSSRAAASSLSVETVSSSVAHNGNAGGGTENVKKSTGGNAAWKKPVESEQEKVPVVMGASSWPALSNSSKKVALQQDRLLKCSAEPSITSERVPSLDSPSESLNNSSMDLIENNQHVSSPGKNLSAISSSDSQATTVHGGSTSSNATTTTSSNSGPHSDHKKVGGVGPRSGPPRPSRPYHQHRAHHYNPRYPPNQRGKESFNHDGNNNHSTNNNSHYSNSKRNQNRFHEFNSNRPKHFHSPLHPGQQGLSNGPHQFLMPRPPPPPPYTPPINFPYYNPPLPPPGYIFPYNYVSEHPYIADNSWQFTAPPFMDVNHMIRGVPPSNLRPPLTTQALTPAINPPQASPTNSQPLPSRSNPQPQPPLVTPVQFINASEADLCRSLRSQIEYYFSDENLVKDAYLKGQMDDQGWVSVHLIAGFRRVKAMTEDVSLILKALEPSTRIEVQGNKIRRWIGVVQNAADGSVSTYSSNTTMLVKQLDNLVLDGGSTFDSSASHSRHFHGPGSGIDSTKGHAKEKPLTT</sequence>
<dbReference type="Gene3D" id="1.10.10.10">
    <property type="entry name" value="Winged helix-like DNA-binding domain superfamily/Winged helix DNA-binding domain"/>
    <property type="match status" value="1"/>
</dbReference>
<comment type="caution">
    <text evidence="5">The sequence shown here is derived from an EMBL/GenBank/DDBJ whole genome shotgun (WGS) entry which is preliminary data.</text>
</comment>
<evidence type="ECO:0000259" key="4">
    <source>
        <dbReference type="PROSITE" id="PS50961"/>
    </source>
</evidence>
<proteinExistence type="predicted"/>
<accession>A0AAV7F7N4</accession>
<dbReference type="InterPro" id="IPR006630">
    <property type="entry name" value="La_HTH"/>
</dbReference>
<dbReference type="Proteomes" id="UP000825729">
    <property type="component" value="Unassembled WGS sequence"/>
</dbReference>
<evidence type="ECO:0000256" key="2">
    <source>
        <dbReference type="PROSITE-ProRule" id="PRU00332"/>
    </source>
</evidence>
<dbReference type="InterPro" id="IPR036390">
    <property type="entry name" value="WH_DNA-bd_sf"/>
</dbReference>
<dbReference type="PANTHER" id="PTHR22792:SF101">
    <property type="entry name" value="LA-RELATED PROTEIN 1A"/>
    <property type="match status" value="1"/>
</dbReference>
<dbReference type="SUPFAM" id="SSF46785">
    <property type="entry name" value="Winged helix' DNA-binding domain"/>
    <property type="match status" value="1"/>
</dbReference>
<dbReference type="InterPro" id="IPR045180">
    <property type="entry name" value="La_dom_prot"/>
</dbReference>